<sequence length="436" mass="48601">MDSYKEALDFIHGRTKFKKIPTLKRMFKFLELLGNPQKKVNAIHIAGTNGKGSTLAYLRYLFQLTGYQVGSFTSPFLIKFNERISVNGEPISDAEILRLANHVKPIVDQLDNELPEGGPTEFEIITAMMFSYFAEGHADVVLIETGLGGLFDSTNVVTPQVSVITTIGYDHMNILGDTLEKIAAQKAGIIKDNVPVVVGNVAAGPMKVIQQTANSHGSTLYKLGRDFHASYSEVKDWMERFVYSGFNYSLNLKTKLLGEFQAHNASVAVSAYLVYCKLNNIQPNGYSIQDAIKITSWAGRFERLSSRPFIYIDGAHNVPAAQQLVKLLNTNYFSGKIYIVIAILADKQAKEFVDEMSKVNNVEITLTTFNTPMNRELFDAVSVEQAENKNGVKVNFEPDYKEAINHIKAKMGADDLLLLTGSLYFISDVRAFLLEY</sequence>
<dbReference type="Proteomes" id="UP000030361">
    <property type="component" value="Chromosome"/>
</dbReference>
<evidence type="ECO:0000256" key="2">
    <source>
        <dbReference type="ARBA" id="ARBA00008276"/>
    </source>
</evidence>
<dbReference type="Gene3D" id="3.90.190.20">
    <property type="entry name" value="Mur ligase, C-terminal domain"/>
    <property type="match status" value="1"/>
</dbReference>
<reference evidence="14 15" key="1">
    <citation type="journal article" date="2015" name="Genome Announc.">
        <title>Genome Sequence of Lactobacillus curieae CCTCC M 2011381T, a Novel Producer of Gamma-aminobutyric Acid.</title>
        <authorList>
            <person name="Wang Y."/>
            <person name="Wang Y."/>
            <person name="Lang C."/>
            <person name="Wei D."/>
            <person name="Xu P."/>
            <person name="Xie J."/>
        </authorList>
    </citation>
    <scope>NUCLEOTIDE SEQUENCE [LARGE SCALE GENOMIC DNA]</scope>
    <source>
        <strain evidence="14 15">CCTCC M 2011381</strain>
    </source>
</reference>
<dbReference type="EC" id="6.3.2.17" evidence="3"/>
<keyword evidence="6 11" id="KW-0547">Nucleotide-binding</keyword>
<evidence type="ECO:0000256" key="5">
    <source>
        <dbReference type="ARBA" id="ARBA00022723"/>
    </source>
</evidence>
<evidence type="ECO:0000259" key="13">
    <source>
        <dbReference type="Pfam" id="PF08245"/>
    </source>
</evidence>
<evidence type="ECO:0000259" key="12">
    <source>
        <dbReference type="Pfam" id="PF02875"/>
    </source>
</evidence>
<feature type="domain" description="Mur ligase C-terminal" evidence="12">
    <location>
        <begin position="299"/>
        <end position="422"/>
    </location>
</feature>
<dbReference type="InterPro" id="IPR036565">
    <property type="entry name" value="Mur-like_cat_sf"/>
</dbReference>
<evidence type="ECO:0000256" key="11">
    <source>
        <dbReference type="PIRNR" id="PIRNR001563"/>
    </source>
</evidence>
<dbReference type="GO" id="GO:0005737">
    <property type="term" value="C:cytoplasm"/>
    <property type="evidence" value="ECO:0007669"/>
    <property type="project" value="TreeGrafter"/>
</dbReference>
<dbReference type="eggNOG" id="COG0285">
    <property type="taxonomic scope" value="Bacteria"/>
</dbReference>
<dbReference type="GO" id="GO:0004326">
    <property type="term" value="F:tetrahydrofolylpolyglutamate synthase activity"/>
    <property type="evidence" value="ECO:0007669"/>
    <property type="project" value="UniProtKB-EC"/>
</dbReference>
<evidence type="ECO:0000256" key="7">
    <source>
        <dbReference type="ARBA" id="ARBA00022840"/>
    </source>
</evidence>
<evidence type="ECO:0000256" key="6">
    <source>
        <dbReference type="ARBA" id="ARBA00022741"/>
    </source>
</evidence>
<comment type="similarity">
    <text evidence="2 11">Belongs to the folylpolyglutamate synthase family.</text>
</comment>
<protein>
    <recommendedName>
        <fullName evidence="3">tetrahydrofolate synthase</fullName>
        <ecNumber evidence="3">6.3.2.17</ecNumber>
    </recommendedName>
    <alternativeName>
        <fullName evidence="9">Tetrahydrofolylpolyglutamate synthase</fullName>
    </alternativeName>
</protein>
<dbReference type="GO" id="GO:0005524">
    <property type="term" value="F:ATP binding"/>
    <property type="evidence" value="ECO:0007669"/>
    <property type="project" value="UniProtKB-KW"/>
</dbReference>
<dbReference type="EMBL" id="CP018906">
    <property type="protein sequence ID" value="AQW22230.1"/>
    <property type="molecule type" value="Genomic_DNA"/>
</dbReference>
<evidence type="ECO:0000256" key="8">
    <source>
        <dbReference type="ARBA" id="ARBA00022842"/>
    </source>
</evidence>
<evidence type="ECO:0000313" key="15">
    <source>
        <dbReference type="Proteomes" id="UP000030361"/>
    </source>
</evidence>
<dbReference type="PANTHER" id="PTHR11136">
    <property type="entry name" value="FOLYLPOLYGLUTAMATE SYNTHASE-RELATED"/>
    <property type="match status" value="1"/>
</dbReference>
<evidence type="ECO:0000313" key="14">
    <source>
        <dbReference type="EMBL" id="AQW22230.1"/>
    </source>
</evidence>
<dbReference type="InterPro" id="IPR004101">
    <property type="entry name" value="Mur_ligase_C"/>
</dbReference>
<accession>A0A1S6QKW9</accession>
<dbReference type="InterPro" id="IPR018109">
    <property type="entry name" value="Folylpolyglutamate_synth_CS"/>
</dbReference>
<dbReference type="SUPFAM" id="SSF53623">
    <property type="entry name" value="MurD-like peptide ligases, catalytic domain"/>
    <property type="match status" value="1"/>
</dbReference>
<keyword evidence="7 11" id="KW-0067">ATP-binding</keyword>
<dbReference type="PIRSF" id="PIRSF001563">
    <property type="entry name" value="Folylpolyglu_synth"/>
    <property type="match status" value="1"/>
</dbReference>
<dbReference type="KEGG" id="lcu:PL11_009960"/>
<keyword evidence="8" id="KW-0460">Magnesium</keyword>
<keyword evidence="5" id="KW-0479">Metal-binding</keyword>
<keyword evidence="4 11" id="KW-0436">Ligase</keyword>
<dbReference type="RefSeq" id="WP_035166929.1">
    <property type="nucleotide sequence ID" value="NZ_CP018906.1"/>
</dbReference>
<evidence type="ECO:0000256" key="3">
    <source>
        <dbReference type="ARBA" id="ARBA00013025"/>
    </source>
</evidence>
<dbReference type="Gene3D" id="3.40.1190.10">
    <property type="entry name" value="Mur-like, catalytic domain"/>
    <property type="match status" value="1"/>
</dbReference>
<name>A0A1S6QKW9_9LACO</name>
<dbReference type="GO" id="GO:0046872">
    <property type="term" value="F:metal ion binding"/>
    <property type="evidence" value="ECO:0007669"/>
    <property type="project" value="UniProtKB-KW"/>
</dbReference>
<dbReference type="NCBIfam" id="TIGR01499">
    <property type="entry name" value="folC"/>
    <property type="match status" value="1"/>
</dbReference>
<gene>
    <name evidence="14" type="ORF">PL11_009960</name>
</gene>
<dbReference type="SUPFAM" id="SSF53244">
    <property type="entry name" value="MurD-like peptide ligases, peptide-binding domain"/>
    <property type="match status" value="1"/>
</dbReference>
<dbReference type="InterPro" id="IPR013221">
    <property type="entry name" value="Mur_ligase_cen"/>
</dbReference>
<proteinExistence type="inferred from homology"/>
<comment type="cofactor">
    <cofactor evidence="1">
        <name>Mg(2+)</name>
        <dbReference type="ChEBI" id="CHEBI:18420"/>
    </cofactor>
</comment>
<keyword evidence="15" id="KW-1185">Reference proteome</keyword>
<dbReference type="PROSITE" id="PS01012">
    <property type="entry name" value="FOLYLPOLYGLU_SYNT_2"/>
    <property type="match status" value="1"/>
</dbReference>
<dbReference type="Pfam" id="PF02875">
    <property type="entry name" value="Mur_ligase_C"/>
    <property type="match status" value="1"/>
</dbReference>
<evidence type="ECO:0000256" key="1">
    <source>
        <dbReference type="ARBA" id="ARBA00001946"/>
    </source>
</evidence>
<dbReference type="PANTHER" id="PTHR11136:SF0">
    <property type="entry name" value="DIHYDROFOLATE SYNTHETASE-RELATED"/>
    <property type="match status" value="1"/>
</dbReference>
<dbReference type="Pfam" id="PF08245">
    <property type="entry name" value="Mur_ligase_M"/>
    <property type="match status" value="1"/>
</dbReference>
<dbReference type="InterPro" id="IPR036615">
    <property type="entry name" value="Mur_ligase_C_dom_sf"/>
</dbReference>
<organism evidence="14 15">
    <name type="scientific">Lentilactobacillus curieae</name>
    <dbReference type="NCBI Taxonomy" id="1138822"/>
    <lineage>
        <taxon>Bacteria</taxon>
        <taxon>Bacillati</taxon>
        <taxon>Bacillota</taxon>
        <taxon>Bacilli</taxon>
        <taxon>Lactobacillales</taxon>
        <taxon>Lactobacillaceae</taxon>
        <taxon>Lentilactobacillus</taxon>
    </lineage>
</organism>
<dbReference type="AlphaFoldDB" id="A0A1S6QKW9"/>
<evidence type="ECO:0000256" key="10">
    <source>
        <dbReference type="ARBA" id="ARBA00047493"/>
    </source>
</evidence>
<dbReference type="GO" id="GO:0008841">
    <property type="term" value="F:dihydrofolate synthase activity"/>
    <property type="evidence" value="ECO:0007669"/>
    <property type="project" value="TreeGrafter"/>
</dbReference>
<evidence type="ECO:0000256" key="9">
    <source>
        <dbReference type="ARBA" id="ARBA00030592"/>
    </source>
</evidence>
<dbReference type="InterPro" id="IPR001645">
    <property type="entry name" value="Folylpolyglutamate_synth"/>
</dbReference>
<dbReference type="FunFam" id="3.40.1190.10:FF:000011">
    <property type="entry name" value="Folylpolyglutamate synthase/dihydrofolate synthase"/>
    <property type="match status" value="1"/>
</dbReference>
<evidence type="ECO:0000256" key="4">
    <source>
        <dbReference type="ARBA" id="ARBA00022598"/>
    </source>
</evidence>
<feature type="domain" description="Mur ligase central" evidence="13">
    <location>
        <begin position="45"/>
        <end position="271"/>
    </location>
</feature>
<comment type="catalytic activity">
    <reaction evidence="10">
        <text>(6S)-5,6,7,8-tetrahydrofolyl-(gamma-L-Glu)(n) + L-glutamate + ATP = (6S)-5,6,7,8-tetrahydrofolyl-(gamma-L-Glu)(n+1) + ADP + phosphate + H(+)</text>
        <dbReference type="Rhea" id="RHEA:10580"/>
        <dbReference type="Rhea" id="RHEA-COMP:14738"/>
        <dbReference type="Rhea" id="RHEA-COMP:14740"/>
        <dbReference type="ChEBI" id="CHEBI:15378"/>
        <dbReference type="ChEBI" id="CHEBI:29985"/>
        <dbReference type="ChEBI" id="CHEBI:30616"/>
        <dbReference type="ChEBI" id="CHEBI:43474"/>
        <dbReference type="ChEBI" id="CHEBI:141005"/>
        <dbReference type="ChEBI" id="CHEBI:456216"/>
        <dbReference type="EC" id="6.3.2.17"/>
    </reaction>
</comment>